<comment type="caution">
    <text evidence="3">The sequence shown here is derived from an EMBL/GenBank/DDBJ whole genome shotgun (WGS) entry which is preliminary data.</text>
</comment>
<accession>A0ABS9KH97</accession>
<dbReference type="SUPFAM" id="SSF48371">
    <property type="entry name" value="ARM repeat"/>
    <property type="match status" value="1"/>
</dbReference>
<feature type="domain" description="3-keto-alpha-glucoside-1,2-lyase/3-keto-2-hydroxy-glucal hydratase" evidence="2">
    <location>
        <begin position="747"/>
        <end position="927"/>
    </location>
</feature>
<evidence type="ECO:0000259" key="2">
    <source>
        <dbReference type="Pfam" id="PF06439"/>
    </source>
</evidence>
<evidence type="ECO:0000313" key="3">
    <source>
        <dbReference type="EMBL" id="MCG2590231.1"/>
    </source>
</evidence>
<dbReference type="InterPro" id="IPR016024">
    <property type="entry name" value="ARM-type_fold"/>
</dbReference>
<proteinExistence type="predicted"/>
<sequence>MKKLRKYLYLGLIFTLLMISGKSIEEANAQTAEPGHQQEFYEEITRLIVNMPAEEKEEEKWVNEQMTAYGAEAVQALSWMLTDPAVGSDLKARYALSSLANYTAGFGSEPDKQNFESALLAEIKKDRPIDVKDFLLEQLILTGSDRSVPVLEPLLVHERLYNNALKVLLTLNTPSAAEAVRNTLPAVDGEQKIALIKALGELEDKSSTEQLMEFAASDQWPIKRMSLNSLANIGETGSSRYFEEAIQGYEGFRESEVVSYYLHYANRLAVEGYSEESNRITEYFLQSDFAEHIKNSALQVRFHLYGEDISDELLETAQSSEALRAKSALAMINSLEESEVTEQIVDALKSAPESNKIYFIEALGERGDESAASALRSHTGDTNSEIRIAALYSLYQLEGEIDPGLVVTVLNDVDSDEGVQRVEELLLQLESENIVKAVASALPDASLKAKPVLIRVLTIRLADEYLDQVRNELDINNENVRIAAYEYLGSVGVEEDAGTLFDQMGENFSDEELSVLQDAFASVVNRSVSDADRNDLIGQYYSEGTTDQKKQLIQVVTRIEGVDNAGILRRGLNHENREIQFAAIQSLREWNSADALPLLIGSVPMTSGEEQLAVIGRYVQLVNDLDGTLNQKEQRLHELFNGTQSEDSKISALEQFEQADDLLALQAVGVYLTNRNENIRNAAYQTVSNLLLPHYKEESEGVDGTMAVLAVLNEDSREKIKSILSEKAELDSEDSDEDETDTEPKYGTLFNGINLEGWQIIGTPGTWGVEDGILFTDGDGSGWLSTENRYDNFVIELEYRVPEGGNSGLFLRSPREGNPAYEGLEIQILDDYADQYADLKPWQFTGSIYFEEAASKRVTKPAGEWQSLKVRAEGPEIQVTLNGELIVNTTLINYMNNVPNHPGLLKRSGFVGLQNHGDRVDFRNIKISEID</sequence>
<protein>
    <submittedName>
        <fullName evidence="3">DUF1080 domain-containing protein</fullName>
    </submittedName>
</protein>
<feature type="compositionally biased region" description="Acidic residues" evidence="1">
    <location>
        <begin position="731"/>
        <end position="741"/>
    </location>
</feature>
<feature type="region of interest" description="Disordered" evidence="1">
    <location>
        <begin position="725"/>
        <end position="746"/>
    </location>
</feature>
<dbReference type="Gene3D" id="1.25.10.10">
    <property type="entry name" value="Leucine-rich Repeat Variant"/>
    <property type="match status" value="3"/>
</dbReference>
<dbReference type="Pfam" id="PF06439">
    <property type="entry name" value="3keto-disac_hyd"/>
    <property type="match status" value="1"/>
</dbReference>
<evidence type="ECO:0000256" key="1">
    <source>
        <dbReference type="SAM" id="MobiDB-lite"/>
    </source>
</evidence>
<dbReference type="EMBL" id="JAKLWS010000028">
    <property type="protein sequence ID" value="MCG2590231.1"/>
    <property type="molecule type" value="Genomic_DNA"/>
</dbReference>
<dbReference type="InterPro" id="IPR010496">
    <property type="entry name" value="AL/BT2_dom"/>
</dbReference>
<reference evidence="3" key="2">
    <citation type="submission" date="2024-05" db="EMBL/GenBank/DDBJ databases">
        <title>Rhodohalobacter halophilus gen. nov., sp. nov., a moderately halophilic member of the family Balneolaceae.</title>
        <authorList>
            <person name="Xia J."/>
        </authorList>
    </citation>
    <scope>NUCLEOTIDE SEQUENCE</scope>
    <source>
        <strain evidence="3">WB101</strain>
    </source>
</reference>
<keyword evidence="4" id="KW-1185">Reference proteome</keyword>
<dbReference type="Gene3D" id="2.60.120.560">
    <property type="entry name" value="Exo-inulinase, domain 1"/>
    <property type="match status" value="1"/>
</dbReference>
<reference evidence="3" key="1">
    <citation type="submission" date="2022-01" db="EMBL/GenBank/DDBJ databases">
        <authorList>
            <person name="Wang Y."/>
        </authorList>
    </citation>
    <scope>NUCLEOTIDE SEQUENCE</scope>
    <source>
        <strain evidence="3">WB101</strain>
    </source>
</reference>
<gene>
    <name evidence="3" type="ORF">L6773_16760</name>
</gene>
<evidence type="ECO:0000313" key="4">
    <source>
        <dbReference type="Proteomes" id="UP001165366"/>
    </source>
</evidence>
<name>A0ABS9KH97_9BACT</name>
<dbReference type="Proteomes" id="UP001165366">
    <property type="component" value="Unassembled WGS sequence"/>
</dbReference>
<dbReference type="RefSeq" id="WP_237855595.1">
    <property type="nucleotide sequence ID" value="NZ_JAKLWS010000028.1"/>
</dbReference>
<dbReference type="InterPro" id="IPR011989">
    <property type="entry name" value="ARM-like"/>
</dbReference>
<organism evidence="3 4">
    <name type="scientific">Rhodohalobacter sulfatireducens</name>
    <dbReference type="NCBI Taxonomy" id="2911366"/>
    <lineage>
        <taxon>Bacteria</taxon>
        <taxon>Pseudomonadati</taxon>
        <taxon>Balneolota</taxon>
        <taxon>Balneolia</taxon>
        <taxon>Balneolales</taxon>
        <taxon>Balneolaceae</taxon>
        <taxon>Rhodohalobacter</taxon>
    </lineage>
</organism>